<gene>
    <name evidence="1" type="ORF">E4167_07955</name>
</gene>
<dbReference type="GO" id="GO:0003677">
    <property type="term" value="F:DNA binding"/>
    <property type="evidence" value="ECO:0007669"/>
    <property type="project" value="InterPro"/>
</dbReference>
<dbReference type="Proteomes" id="UP000298274">
    <property type="component" value="Chromosome"/>
</dbReference>
<dbReference type="InterPro" id="IPR010982">
    <property type="entry name" value="Lambda_DNA-bd_dom_sf"/>
</dbReference>
<protein>
    <submittedName>
        <fullName evidence="1">Uncharacterized protein</fullName>
    </submittedName>
</protein>
<dbReference type="EMBL" id="CP039631">
    <property type="protein sequence ID" value="QCG65287.1"/>
    <property type="molecule type" value="Genomic_DNA"/>
</dbReference>
<dbReference type="RefSeq" id="WP_141123082.1">
    <property type="nucleotide sequence ID" value="NZ_CP039631.3"/>
</dbReference>
<accession>A0A4P7Y307</accession>
<evidence type="ECO:0000313" key="2">
    <source>
        <dbReference type="Proteomes" id="UP000298274"/>
    </source>
</evidence>
<proteinExistence type="predicted"/>
<dbReference type="AlphaFoldDB" id="A0A4P7Y307"/>
<organism evidence="1 2">
    <name type="scientific">Pseudomonas veronii</name>
    <dbReference type="NCBI Taxonomy" id="76761"/>
    <lineage>
        <taxon>Bacteria</taxon>
        <taxon>Pseudomonadati</taxon>
        <taxon>Pseudomonadota</taxon>
        <taxon>Gammaproteobacteria</taxon>
        <taxon>Pseudomonadales</taxon>
        <taxon>Pseudomonadaceae</taxon>
        <taxon>Pseudomonas</taxon>
    </lineage>
</organism>
<evidence type="ECO:0000313" key="1">
    <source>
        <dbReference type="EMBL" id="QCG65287.1"/>
    </source>
</evidence>
<dbReference type="Gene3D" id="1.10.260.40">
    <property type="entry name" value="lambda repressor-like DNA-binding domains"/>
    <property type="match status" value="1"/>
</dbReference>
<sequence length="128" mass="13800">MLPYPSSSEFPAALKARREFLGLSRSALARAANIHVVMPRRYEEPDCGEFARPRADSTWLALNKALGYEVPNEILAALAQDDPVNTADTCGGREPQNVIRGLTLAEAKAGLAATFGVSIECIEITIRG</sequence>
<reference evidence="2" key="1">
    <citation type="submission" date="2019-04" db="EMBL/GenBank/DDBJ databases">
        <title>Complete genome sequence of Pseudomonas veronii strain PVy, a versatile degrader capable of using multiple contaminants as sole carbon sources.</title>
        <authorList>
            <person name="Lopez-Echartea E."/>
            <person name="Ridl J."/>
            <person name="Pajer P."/>
            <person name="Strejcek M."/>
            <person name="Suman J."/>
            <person name="Uhlik O."/>
        </authorList>
    </citation>
    <scope>NUCLEOTIDE SEQUENCE [LARGE SCALE GENOMIC DNA]</scope>
    <source>
        <strain evidence="2">Pvy</strain>
    </source>
</reference>
<name>A0A4P7Y307_PSEVE</name>